<dbReference type="PANTHER" id="PTHR33602:SF1">
    <property type="entry name" value="REGULATORY PROTEIN RECX FAMILY PROTEIN"/>
    <property type="match status" value="1"/>
</dbReference>
<feature type="domain" description="RecX third three-helical" evidence="6">
    <location>
        <begin position="217"/>
        <end position="258"/>
    </location>
</feature>
<dbReference type="OrthoDB" id="5421057at2"/>
<sequence>MSVISKIEVQKKDQERFNLYIDGEFKAGISIDTLVAFNLKKGDRVDDAQLERILAREYQQQANNQALHYLSHRKRTRHEIEKHLADKDYSETVIAEAIAYCERLGLIDHEDYVESLKNTMLRTTDKGPEIFRQKLYKAGIERPLIEAGVEQYVAEQSFDQIYQVAEKIVRQKKGPVAKVRQQVQQGLMQKGYQLETINAVIDALDFEQDPEIIDNLLQRDLEKFYNKYRKRYDGRQLTMKTIEALMRKGYTYDDVQRKLRESGIEDE</sequence>
<dbReference type="EMBL" id="PPRF01000009">
    <property type="protein sequence ID" value="PNZ30060.1"/>
    <property type="molecule type" value="Genomic_DNA"/>
</dbReference>
<dbReference type="PANTHER" id="PTHR33602">
    <property type="entry name" value="REGULATORY PROTEIN RECX FAMILY PROTEIN"/>
    <property type="match status" value="1"/>
</dbReference>
<dbReference type="AlphaFoldDB" id="A0A2K3YWR4"/>
<comment type="similarity">
    <text evidence="2 5">Belongs to the RecX family.</text>
</comment>
<dbReference type="InterPro" id="IPR053926">
    <property type="entry name" value="RecX_HTH_1st"/>
</dbReference>
<evidence type="ECO:0000256" key="4">
    <source>
        <dbReference type="ARBA" id="ARBA00022490"/>
    </source>
</evidence>
<dbReference type="Gene3D" id="1.10.10.10">
    <property type="entry name" value="Winged helix-like DNA-binding domain superfamily/Winged helix DNA-binding domain"/>
    <property type="match status" value="4"/>
</dbReference>
<name>A0A2K3YWR4_9STAP</name>
<keyword evidence="9" id="KW-1185">Reference proteome</keyword>
<dbReference type="GO" id="GO:0006282">
    <property type="term" value="P:regulation of DNA repair"/>
    <property type="evidence" value="ECO:0007669"/>
    <property type="project" value="UniProtKB-UniRule"/>
</dbReference>
<dbReference type="Proteomes" id="UP000242752">
    <property type="component" value="Unassembled WGS sequence"/>
</dbReference>
<dbReference type="RefSeq" id="WP_103357153.1">
    <property type="nucleotide sequence ID" value="NZ_CP113107.1"/>
</dbReference>
<dbReference type="HAMAP" id="MF_01114">
    <property type="entry name" value="RecX"/>
    <property type="match status" value="1"/>
</dbReference>
<dbReference type="NCBIfam" id="NF010733">
    <property type="entry name" value="PRK14135.1"/>
    <property type="match status" value="1"/>
</dbReference>
<comment type="function">
    <text evidence="5">Modulates RecA activity.</text>
</comment>
<evidence type="ECO:0000256" key="2">
    <source>
        <dbReference type="ARBA" id="ARBA00009695"/>
    </source>
</evidence>
<accession>A0A2K3YWR4</accession>
<dbReference type="InterPro" id="IPR036388">
    <property type="entry name" value="WH-like_DNA-bd_sf"/>
</dbReference>
<gene>
    <name evidence="5" type="primary">recX</name>
    <name evidence="8" type="ORF">CD122_00950</name>
</gene>
<comment type="subcellular location">
    <subcellularLocation>
        <location evidence="1 5">Cytoplasm</location>
    </subcellularLocation>
</comment>
<organism evidence="8 9">
    <name type="scientific">Staphylococcus rostri</name>
    <dbReference type="NCBI Taxonomy" id="522262"/>
    <lineage>
        <taxon>Bacteria</taxon>
        <taxon>Bacillati</taxon>
        <taxon>Bacillota</taxon>
        <taxon>Bacilli</taxon>
        <taxon>Bacillales</taxon>
        <taxon>Staphylococcaceae</taxon>
        <taxon>Staphylococcus</taxon>
    </lineage>
</organism>
<dbReference type="InterPro" id="IPR003783">
    <property type="entry name" value="Regulatory_RecX"/>
</dbReference>
<feature type="domain" description="RecX third three-helical" evidence="6">
    <location>
        <begin position="155"/>
        <end position="201"/>
    </location>
</feature>
<dbReference type="GO" id="GO:0005737">
    <property type="term" value="C:cytoplasm"/>
    <property type="evidence" value="ECO:0007669"/>
    <property type="project" value="UniProtKB-SubCell"/>
</dbReference>
<evidence type="ECO:0000256" key="3">
    <source>
        <dbReference type="ARBA" id="ARBA00018111"/>
    </source>
</evidence>
<dbReference type="Pfam" id="PF21982">
    <property type="entry name" value="RecX_HTH1"/>
    <property type="match status" value="1"/>
</dbReference>
<evidence type="ECO:0000256" key="5">
    <source>
        <dbReference type="HAMAP-Rule" id="MF_01114"/>
    </source>
</evidence>
<evidence type="ECO:0000259" key="6">
    <source>
        <dbReference type="Pfam" id="PF21981"/>
    </source>
</evidence>
<dbReference type="Pfam" id="PF21981">
    <property type="entry name" value="RecX_HTH3"/>
    <property type="match status" value="2"/>
</dbReference>
<evidence type="ECO:0000313" key="9">
    <source>
        <dbReference type="Proteomes" id="UP000242752"/>
    </source>
</evidence>
<protein>
    <recommendedName>
        <fullName evidence="3 5">Regulatory protein RecX</fullName>
    </recommendedName>
</protein>
<reference evidence="8 9" key="1">
    <citation type="submission" date="2017-08" db="EMBL/GenBank/DDBJ databases">
        <title>Draft genome sequences of 64 type strains of genus Staph aureus.</title>
        <authorList>
            <person name="Cole K."/>
            <person name="Golubchik T."/>
            <person name="Russell J."/>
            <person name="Foster D."/>
            <person name="Llewelyn M."/>
            <person name="Wilson D."/>
            <person name="Crook D."/>
            <person name="Paul J."/>
        </authorList>
    </citation>
    <scope>NUCLEOTIDE SEQUENCE [LARGE SCALE GENOMIC DNA]</scope>
    <source>
        <strain evidence="8 9">DSM 21968</strain>
    </source>
</reference>
<dbReference type="InterPro" id="IPR053925">
    <property type="entry name" value="RecX_HTH_3rd"/>
</dbReference>
<comment type="caution">
    <text evidence="8">The sequence shown here is derived from an EMBL/GenBank/DDBJ whole genome shotgun (WGS) entry which is preliminary data.</text>
</comment>
<evidence type="ECO:0000256" key="1">
    <source>
        <dbReference type="ARBA" id="ARBA00004496"/>
    </source>
</evidence>
<evidence type="ECO:0000259" key="7">
    <source>
        <dbReference type="Pfam" id="PF21982"/>
    </source>
</evidence>
<keyword evidence="4 5" id="KW-0963">Cytoplasm</keyword>
<feature type="domain" description="RecX first three-helical" evidence="7">
    <location>
        <begin position="64"/>
        <end position="101"/>
    </location>
</feature>
<proteinExistence type="inferred from homology"/>
<evidence type="ECO:0000313" key="8">
    <source>
        <dbReference type="EMBL" id="PNZ30060.1"/>
    </source>
</evidence>